<proteinExistence type="predicted"/>
<dbReference type="InterPro" id="IPR039532">
    <property type="entry name" value="TetR_C_Firmicutes"/>
</dbReference>
<keyword evidence="5" id="KW-1185">Reference proteome</keyword>
<dbReference type="Proteomes" id="UP000658656">
    <property type="component" value="Unassembled WGS sequence"/>
</dbReference>
<dbReference type="PROSITE" id="PS50977">
    <property type="entry name" value="HTH_TETR_2"/>
    <property type="match status" value="1"/>
</dbReference>
<evidence type="ECO:0000259" key="3">
    <source>
        <dbReference type="PROSITE" id="PS50977"/>
    </source>
</evidence>
<name>A0A8H9IUK7_9PSEU</name>
<dbReference type="InterPro" id="IPR001647">
    <property type="entry name" value="HTH_TetR"/>
</dbReference>
<accession>A0A8H9IUK7</accession>
<dbReference type="SUPFAM" id="SSF46689">
    <property type="entry name" value="Homeodomain-like"/>
    <property type="match status" value="1"/>
</dbReference>
<dbReference type="PANTHER" id="PTHR43479">
    <property type="entry name" value="ACREF/ENVCD OPERON REPRESSOR-RELATED"/>
    <property type="match status" value="1"/>
</dbReference>
<reference evidence="4" key="2">
    <citation type="submission" date="2020-09" db="EMBL/GenBank/DDBJ databases">
        <authorList>
            <person name="Sun Q."/>
            <person name="Zhou Y."/>
        </authorList>
    </citation>
    <scope>NUCLEOTIDE SEQUENCE</scope>
    <source>
        <strain evidence="4">CGMCC 4.7679</strain>
    </source>
</reference>
<organism evidence="4 5">
    <name type="scientific">Amycolatopsis bartoniae</name>
    <dbReference type="NCBI Taxonomy" id="941986"/>
    <lineage>
        <taxon>Bacteria</taxon>
        <taxon>Bacillati</taxon>
        <taxon>Actinomycetota</taxon>
        <taxon>Actinomycetes</taxon>
        <taxon>Pseudonocardiales</taxon>
        <taxon>Pseudonocardiaceae</taxon>
        <taxon>Amycolatopsis</taxon>
    </lineage>
</organism>
<evidence type="ECO:0000256" key="2">
    <source>
        <dbReference type="PROSITE-ProRule" id="PRU00335"/>
    </source>
</evidence>
<comment type="caution">
    <text evidence="4">The sequence shown here is derived from an EMBL/GenBank/DDBJ whole genome shotgun (WGS) entry which is preliminary data.</text>
</comment>
<dbReference type="RefSeq" id="WP_145936153.1">
    <property type="nucleotide sequence ID" value="NZ_BNAV01000001.1"/>
</dbReference>
<feature type="DNA-binding region" description="H-T-H motif" evidence="2">
    <location>
        <begin position="35"/>
        <end position="54"/>
    </location>
</feature>
<evidence type="ECO:0000256" key="1">
    <source>
        <dbReference type="ARBA" id="ARBA00023125"/>
    </source>
</evidence>
<dbReference type="PANTHER" id="PTHR43479:SF7">
    <property type="entry name" value="TETR-FAMILY TRANSCRIPTIONAL REGULATOR"/>
    <property type="match status" value="1"/>
</dbReference>
<dbReference type="OrthoDB" id="7186647at2"/>
<dbReference type="InterPro" id="IPR050624">
    <property type="entry name" value="HTH-type_Tx_Regulator"/>
</dbReference>
<gene>
    <name evidence="4" type="ORF">GCM10017566_12600</name>
</gene>
<sequence length="196" mass="20875">MPSPQLTDPRSRRSRSALEGALLELIEERDLSQISISDVTRRAAVNRSTFYEHYTDVHDLAAAAGTELFDELIAAAHVLLPQQAADPAGALARVFGHVAAHARLYRALLDADGSARVINHLHQRIAIAIHVHLAGTDSPTHADDPAEIPHDPPAALLAGALLGTIMDWLRRGCPGSPEDLAARIWPHLVGAGSAGS</sequence>
<feature type="domain" description="HTH tetR-type" evidence="3">
    <location>
        <begin position="12"/>
        <end position="72"/>
    </location>
</feature>
<dbReference type="GO" id="GO:0003677">
    <property type="term" value="F:DNA binding"/>
    <property type="evidence" value="ECO:0007669"/>
    <property type="project" value="UniProtKB-UniRule"/>
</dbReference>
<reference evidence="4" key="1">
    <citation type="journal article" date="2014" name="Int. J. Syst. Evol. Microbiol.">
        <title>Complete genome sequence of Corynebacterium casei LMG S-19264T (=DSM 44701T), isolated from a smear-ripened cheese.</title>
        <authorList>
            <consortium name="US DOE Joint Genome Institute (JGI-PGF)"/>
            <person name="Walter F."/>
            <person name="Albersmeier A."/>
            <person name="Kalinowski J."/>
            <person name="Ruckert C."/>
        </authorList>
    </citation>
    <scope>NUCLEOTIDE SEQUENCE</scope>
    <source>
        <strain evidence="4">CGMCC 4.7679</strain>
    </source>
</reference>
<dbReference type="EMBL" id="BNAV01000001">
    <property type="protein sequence ID" value="GHF40668.1"/>
    <property type="molecule type" value="Genomic_DNA"/>
</dbReference>
<evidence type="ECO:0000313" key="4">
    <source>
        <dbReference type="EMBL" id="GHF40668.1"/>
    </source>
</evidence>
<dbReference type="InterPro" id="IPR009057">
    <property type="entry name" value="Homeodomain-like_sf"/>
</dbReference>
<dbReference type="AlphaFoldDB" id="A0A8H9IUK7"/>
<evidence type="ECO:0000313" key="5">
    <source>
        <dbReference type="Proteomes" id="UP000658656"/>
    </source>
</evidence>
<keyword evidence="1 2" id="KW-0238">DNA-binding</keyword>
<dbReference type="Gene3D" id="1.10.357.10">
    <property type="entry name" value="Tetracycline Repressor, domain 2"/>
    <property type="match status" value="1"/>
</dbReference>
<dbReference type="Pfam" id="PF14278">
    <property type="entry name" value="TetR_C_8"/>
    <property type="match status" value="1"/>
</dbReference>
<protein>
    <submittedName>
        <fullName evidence="4">TetR family transcriptional regulator</fullName>
    </submittedName>
</protein>